<feature type="repeat" description="TPR" evidence="3">
    <location>
        <begin position="228"/>
        <end position="261"/>
    </location>
</feature>
<dbReference type="Proteomes" id="UP000677244">
    <property type="component" value="Unassembled WGS sequence"/>
</dbReference>
<accession>A0ABS3YLY3</accession>
<dbReference type="InterPro" id="IPR050498">
    <property type="entry name" value="Ycf3"/>
</dbReference>
<dbReference type="Gene3D" id="1.25.40.10">
    <property type="entry name" value="Tetratricopeptide repeat domain"/>
    <property type="match status" value="5"/>
</dbReference>
<dbReference type="Pfam" id="PF00515">
    <property type="entry name" value="TPR_1"/>
    <property type="match status" value="1"/>
</dbReference>
<dbReference type="SUPFAM" id="SSF48452">
    <property type="entry name" value="TPR-like"/>
    <property type="match status" value="2"/>
</dbReference>
<dbReference type="InterPro" id="IPR019734">
    <property type="entry name" value="TPR_rpt"/>
</dbReference>
<organism evidence="5 6">
    <name type="scientific">Niastella soli</name>
    <dbReference type="NCBI Taxonomy" id="2821487"/>
    <lineage>
        <taxon>Bacteria</taxon>
        <taxon>Pseudomonadati</taxon>
        <taxon>Bacteroidota</taxon>
        <taxon>Chitinophagia</taxon>
        <taxon>Chitinophagales</taxon>
        <taxon>Chitinophagaceae</taxon>
        <taxon>Niastella</taxon>
    </lineage>
</organism>
<dbReference type="InterPro" id="IPR011990">
    <property type="entry name" value="TPR-like_helical_dom_sf"/>
</dbReference>
<reference evidence="5 6" key="1">
    <citation type="submission" date="2021-03" db="EMBL/GenBank/DDBJ databases">
        <title>Assistant Professor.</title>
        <authorList>
            <person name="Huq M.A."/>
        </authorList>
    </citation>
    <scope>NUCLEOTIDE SEQUENCE [LARGE SCALE GENOMIC DNA]</scope>
    <source>
        <strain evidence="5 6">MAH-29</strain>
    </source>
</reference>
<dbReference type="SUPFAM" id="SSF117074">
    <property type="entry name" value="Hypothetical protein PA1324"/>
    <property type="match status" value="1"/>
</dbReference>
<dbReference type="PROSITE" id="PS50293">
    <property type="entry name" value="TPR_REGION"/>
    <property type="match status" value="1"/>
</dbReference>
<dbReference type="RefSeq" id="WP_209136983.1">
    <property type="nucleotide sequence ID" value="NZ_JAGHKO010000001.1"/>
</dbReference>
<evidence type="ECO:0000313" key="6">
    <source>
        <dbReference type="Proteomes" id="UP000677244"/>
    </source>
</evidence>
<dbReference type="PROSITE" id="PS50005">
    <property type="entry name" value="TPR"/>
    <property type="match status" value="5"/>
</dbReference>
<keyword evidence="2 3" id="KW-0802">TPR repeat</keyword>
<gene>
    <name evidence="5" type="ORF">J7I42_01405</name>
</gene>
<comment type="caution">
    <text evidence="5">The sequence shown here is derived from an EMBL/GenBank/DDBJ whole genome shotgun (WGS) entry which is preliminary data.</text>
</comment>
<evidence type="ECO:0000256" key="1">
    <source>
        <dbReference type="ARBA" id="ARBA00022737"/>
    </source>
</evidence>
<sequence length="616" mass="70052">MKRISHFFGMLLVTGSAVSSAYSQTAETALTQWMEGNFRQAKNTAADAIAADKNNALAYLVQAGGLLYEGNSTAAQTAIEKAIKLSPNNVLFQAELAECYKSQNNMPQAKRQADKALGLLRSPRSGMEYFMRASMENIQSKPDEALADFTKAIEMNPRFVRAYAMRAGLYFDKNQMDLALTDLSKATDINAQYGYPYFLRGWIYHNQQQYDQAIAEYTKNIKYDLRVSDSYFNRAVIYRIQKKTDLAIADYNKVLEFTPKDADVYGNRGNIYYDQQKYDLAMADYNKAIELSPTKANFYVSRGNVYRVKQQMDLAFKDHNKAIELNPKYSYAYQARGEDYYSTKEDEKAMVDFKKAVELDPRSSYGFMYMGFIHHNKQQFNDAIACYTKAIEYNPNNLDAYNNRAAVYDALGNTKQANLDRKKYSDLGGTIAASGTSGKKILYPGSTFDPTVAKAALSRGVATIRGRACSKYDGRRFDAAGAKVILMPVTPYLDEWYKLREKKESKTTWVYMSDEAYKYRIEAVADAEGRFVFEGLKPGKYFVQVIHSFNQLKTAKVYDGSNSYQNGPVMQTTNYYHLQDYTVERSARFEKFVEIEEENENKKITLTSGLIKSCAL</sequence>
<dbReference type="PANTHER" id="PTHR44858">
    <property type="entry name" value="TETRATRICOPEPTIDE REPEAT PROTEIN 6"/>
    <property type="match status" value="1"/>
</dbReference>
<evidence type="ECO:0000256" key="4">
    <source>
        <dbReference type="SAM" id="SignalP"/>
    </source>
</evidence>
<dbReference type="Pfam" id="PF13414">
    <property type="entry name" value="TPR_11"/>
    <property type="match status" value="2"/>
</dbReference>
<evidence type="ECO:0000313" key="5">
    <source>
        <dbReference type="EMBL" id="MBO9198899.1"/>
    </source>
</evidence>
<dbReference type="EMBL" id="JAGHKO010000001">
    <property type="protein sequence ID" value="MBO9198899.1"/>
    <property type="molecule type" value="Genomic_DNA"/>
</dbReference>
<dbReference type="SMART" id="SM00028">
    <property type="entry name" value="TPR"/>
    <property type="match status" value="10"/>
</dbReference>
<dbReference type="Pfam" id="PF13432">
    <property type="entry name" value="TPR_16"/>
    <property type="match status" value="1"/>
</dbReference>
<dbReference type="PANTHER" id="PTHR44858:SF1">
    <property type="entry name" value="UDP-N-ACETYLGLUCOSAMINE--PEPTIDE N-ACETYLGLUCOSAMINYLTRANSFERASE SPINDLY-RELATED"/>
    <property type="match status" value="1"/>
</dbReference>
<evidence type="ECO:0000256" key="3">
    <source>
        <dbReference type="PROSITE-ProRule" id="PRU00339"/>
    </source>
</evidence>
<name>A0ABS3YLY3_9BACT</name>
<feature type="repeat" description="TPR" evidence="3">
    <location>
        <begin position="364"/>
        <end position="397"/>
    </location>
</feature>
<keyword evidence="4" id="KW-0732">Signal</keyword>
<dbReference type="Pfam" id="PF13181">
    <property type="entry name" value="TPR_8"/>
    <property type="match status" value="2"/>
</dbReference>
<feature type="repeat" description="TPR" evidence="3">
    <location>
        <begin position="262"/>
        <end position="295"/>
    </location>
</feature>
<protein>
    <submittedName>
        <fullName evidence="5">Tetratricopeptide repeat protein</fullName>
    </submittedName>
</protein>
<evidence type="ECO:0000256" key="2">
    <source>
        <dbReference type="ARBA" id="ARBA00022803"/>
    </source>
</evidence>
<feature type="repeat" description="TPR" evidence="3">
    <location>
        <begin position="330"/>
        <end position="363"/>
    </location>
</feature>
<keyword evidence="6" id="KW-1185">Reference proteome</keyword>
<keyword evidence="1" id="KW-0677">Repeat</keyword>
<feature type="signal peptide" evidence="4">
    <location>
        <begin position="1"/>
        <end position="21"/>
    </location>
</feature>
<feature type="chain" id="PRO_5045756715" evidence="4">
    <location>
        <begin position="22"/>
        <end position="616"/>
    </location>
</feature>
<feature type="repeat" description="TPR" evidence="3">
    <location>
        <begin position="296"/>
        <end position="329"/>
    </location>
</feature>
<proteinExistence type="predicted"/>